<reference evidence="1" key="1">
    <citation type="submission" date="2020-04" db="EMBL/GenBank/DDBJ databases">
        <authorList>
            <person name="Alioto T."/>
            <person name="Alioto T."/>
            <person name="Gomez Garrido J."/>
        </authorList>
    </citation>
    <scope>NUCLEOTIDE SEQUENCE</scope>
    <source>
        <strain evidence="1">A484AB</strain>
    </source>
</reference>
<comment type="caution">
    <text evidence="1">The sequence shown here is derived from an EMBL/GenBank/DDBJ whole genome shotgun (WGS) entry which is preliminary data.</text>
</comment>
<dbReference type="EMBL" id="CACRXK020008371">
    <property type="protein sequence ID" value="CAB4014607.1"/>
    <property type="molecule type" value="Genomic_DNA"/>
</dbReference>
<proteinExistence type="predicted"/>
<accession>A0A7D9ENJ9</accession>
<dbReference type="AlphaFoldDB" id="A0A7D9ENJ9"/>
<sequence>MSFLAVIFLYAPPDFANEQINHGQMADIQEYSNLKEYSDIVIKKADKGSAVVVWGLDEYRKEAYRQLKDDDVYEKFLDNPINKVVALIDEKLHNYAREGKITQANLKYLKGENLNLGRFYLLPKIHKSLVDVPGRPVVSNCGTPTERISEFVDYHINPIVKVLPTVLSDTSDFLRRLDELGHIPEGAIFGTIDLVGLYPHTSQRRLG</sequence>
<dbReference type="Proteomes" id="UP001152795">
    <property type="component" value="Unassembled WGS sequence"/>
</dbReference>
<protein>
    <submittedName>
        <fullName evidence="1">Uncharacterized protein</fullName>
    </submittedName>
</protein>
<name>A0A7D9ENJ9_PARCT</name>
<dbReference type="PANTHER" id="PTHR21301">
    <property type="entry name" value="REVERSE TRANSCRIPTASE"/>
    <property type="match status" value="1"/>
</dbReference>
<gene>
    <name evidence="1" type="ORF">PACLA_8A032583</name>
</gene>
<organism evidence="1 2">
    <name type="scientific">Paramuricea clavata</name>
    <name type="common">Red gorgonian</name>
    <name type="synonym">Violescent sea-whip</name>
    <dbReference type="NCBI Taxonomy" id="317549"/>
    <lineage>
        <taxon>Eukaryota</taxon>
        <taxon>Metazoa</taxon>
        <taxon>Cnidaria</taxon>
        <taxon>Anthozoa</taxon>
        <taxon>Octocorallia</taxon>
        <taxon>Malacalcyonacea</taxon>
        <taxon>Plexauridae</taxon>
        <taxon>Paramuricea</taxon>
    </lineage>
</organism>
<dbReference type="OrthoDB" id="5980831at2759"/>
<evidence type="ECO:0000313" key="1">
    <source>
        <dbReference type="EMBL" id="CAB4014607.1"/>
    </source>
</evidence>
<evidence type="ECO:0000313" key="2">
    <source>
        <dbReference type="Proteomes" id="UP001152795"/>
    </source>
</evidence>
<keyword evidence="2" id="KW-1185">Reference proteome</keyword>
<dbReference type="PANTHER" id="PTHR21301:SF10">
    <property type="entry name" value="REVERSE TRANSCRIPTASE DOMAIN-CONTAINING PROTEIN"/>
    <property type="match status" value="1"/>
</dbReference>